<evidence type="ECO:0008006" key="4">
    <source>
        <dbReference type="Google" id="ProtNLM"/>
    </source>
</evidence>
<dbReference type="EMBL" id="KN833009">
    <property type="protein sequence ID" value="KIM79473.1"/>
    <property type="molecule type" value="Genomic_DNA"/>
</dbReference>
<evidence type="ECO:0000256" key="1">
    <source>
        <dbReference type="SAM" id="MobiDB-lite"/>
    </source>
</evidence>
<proteinExistence type="predicted"/>
<feature type="compositionally biased region" description="Polar residues" evidence="1">
    <location>
        <begin position="111"/>
        <end position="131"/>
    </location>
</feature>
<evidence type="ECO:0000313" key="3">
    <source>
        <dbReference type="Proteomes" id="UP000054166"/>
    </source>
</evidence>
<evidence type="ECO:0000313" key="2">
    <source>
        <dbReference type="EMBL" id="KIM79473.1"/>
    </source>
</evidence>
<accession>A0A0C3AZQ3</accession>
<organism evidence="2 3">
    <name type="scientific">Piloderma croceum (strain F 1598)</name>
    <dbReference type="NCBI Taxonomy" id="765440"/>
    <lineage>
        <taxon>Eukaryota</taxon>
        <taxon>Fungi</taxon>
        <taxon>Dikarya</taxon>
        <taxon>Basidiomycota</taxon>
        <taxon>Agaricomycotina</taxon>
        <taxon>Agaricomycetes</taxon>
        <taxon>Agaricomycetidae</taxon>
        <taxon>Atheliales</taxon>
        <taxon>Atheliaceae</taxon>
        <taxon>Piloderma</taxon>
    </lineage>
</organism>
<dbReference type="AlphaFoldDB" id="A0A0C3AZQ3"/>
<gene>
    <name evidence="2" type="ORF">PILCRDRAFT_823373</name>
</gene>
<feature type="region of interest" description="Disordered" evidence="1">
    <location>
        <begin position="74"/>
        <end position="194"/>
    </location>
</feature>
<protein>
    <recommendedName>
        <fullName evidence="4">Carbohydrate-binding module family 50 protein</fullName>
    </recommendedName>
</protein>
<dbReference type="HOGENOM" id="CLU_113835_0_0_1"/>
<dbReference type="Proteomes" id="UP000054166">
    <property type="component" value="Unassembled WGS sequence"/>
</dbReference>
<dbReference type="InParanoid" id="A0A0C3AZQ3"/>
<reference evidence="2 3" key="1">
    <citation type="submission" date="2014-04" db="EMBL/GenBank/DDBJ databases">
        <authorList>
            <consortium name="DOE Joint Genome Institute"/>
            <person name="Kuo A."/>
            <person name="Tarkka M."/>
            <person name="Buscot F."/>
            <person name="Kohler A."/>
            <person name="Nagy L.G."/>
            <person name="Floudas D."/>
            <person name="Copeland A."/>
            <person name="Barry K.W."/>
            <person name="Cichocki N."/>
            <person name="Veneault-Fourrey C."/>
            <person name="LaButti K."/>
            <person name="Lindquist E.A."/>
            <person name="Lipzen A."/>
            <person name="Lundell T."/>
            <person name="Morin E."/>
            <person name="Murat C."/>
            <person name="Sun H."/>
            <person name="Tunlid A."/>
            <person name="Henrissat B."/>
            <person name="Grigoriev I.V."/>
            <person name="Hibbett D.S."/>
            <person name="Martin F."/>
            <person name="Nordberg H.P."/>
            <person name="Cantor M.N."/>
            <person name="Hua S.X."/>
        </authorList>
    </citation>
    <scope>NUCLEOTIDE SEQUENCE [LARGE SCALE GENOMIC DNA]</scope>
    <source>
        <strain evidence="2 3">F 1598</strain>
    </source>
</reference>
<keyword evidence="3" id="KW-1185">Reference proteome</keyword>
<dbReference type="OrthoDB" id="2107166at2759"/>
<feature type="compositionally biased region" description="Basic and acidic residues" evidence="1">
    <location>
        <begin position="74"/>
        <end position="85"/>
    </location>
</feature>
<name>A0A0C3AZQ3_PILCF</name>
<sequence length="194" mass="21469">MSRWTHDDEDSTRLPEGMVRIGYDADTQRYTFKDNKTGCIYQGEPRAEYGKMDIVSSPISESMKNVELDLSGRKEMWGKPGRDATRNLSVDVSTSPPPKKFSDILPAELITSPSSAKSNTSMSFSPNSPKGSSDRLRRAARSSALPKMQGVVKSLMETVRTRTKRSEEDTRSMMSKGLLADDAESIVSDTGSKF</sequence>
<reference evidence="3" key="2">
    <citation type="submission" date="2015-01" db="EMBL/GenBank/DDBJ databases">
        <title>Evolutionary Origins and Diversification of the Mycorrhizal Mutualists.</title>
        <authorList>
            <consortium name="DOE Joint Genome Institute"/>
            <consortium name="Mycorrhizal Genomics Consortium"/>
            <person name="Kohler A."/>
            <person name="Kuo A."/>
            <person name="Nagy L.G."/>
            <person name="Floudas D."/>
            <person name="Copeland A."/>
            <person name="Barry K.W."/>
            <person name="Cichocki N."/>
            <person name="Veneault-Fourrey C."/>
            <person name="LaButti K."/>
            <person name="Lindquist E.A."/>
            <person name="Lipzen A."/>
            <person name="Lundell T."/>
            <person name="Morin E."/>
            <person name="Murat C."/>
            <person name="Riley R."/>
            <person name="Ohm R."/>
            <person name="Sun H."/>
            <person name="Tunlid A."/>
            <person name="Henrissat B."/>
            <person name="Grigoriev I.V."/>
            <person name="Hibbett D.S."/>
            <person name="Martin F."/>
        </authorList>
    </citation>
    <scope>NUCLEOTIDE SEQUENCE [LARGE SCALE GENOMIC DNA]</scope>
    <source>
        <strain evidence="3">F 1598</strain>
    </source>
</reference>